<dbReference type="AlphaFoldDB" id="A0AAV9C795"/>
<dbReference type="InterPro" id="IPR038222">
    <property type="entry name" value="DHHA2_dom_sf"/>
</dbReference>
<name>A0AAV9C795_ACOCL</name>
<protein>
    <recommendedName>
        <fullName evidence="2">DHHA2 domain-containing protein</fullName>
    </recommendedName>
</protein>
<reference evidence="3" key="1">
    <citation type="journal article" date="2023" name="Nat. Commun.">
        <title>Diploid and tetraploid genomes of Acorus and the evolution of monocots.</title>
        <authorList>
            <person name="Ma L."/>
            <person name="Liu K.W."/>
            <person name="Li Z."/>
            <person name="Hsiao Y.Y."/>
            <person name="Qi Y."/>
            <person name="Fu T."/>
            <person name="Tang G.D."/>
            <person name="Zhang D."/>
            <person name="Sun W.H."/>
            <person name="Liu D.K."/>
            <person name="Li Y."/>
            <person name="Chen G.Z."/>
            <person name="Liu X.D."/>
            <person name="Liao X.Y."/>
            <person name="Jiang Y.T."/>
            <person name="Yu X."/>
            <person name="Hao Y."/>
            <person name="Huang J."/>
            <person name="Zhao X.W."/>
            <person name="Ke S."/>
            <person name="Chen Y.Y."/>
            <person name="Wu W.L."/>
            <person name="Hsu J.L."/>
            <person name="Lin Y.F."/>
            <person name="Huang M.D."/>
            <person name="Li C.Y."/>
            <person name="Huang L."/>
            <person name="Wang Z.W."/>
            <person name="Zhao X."/>
            <person name="Zhong W.Y."/>
            <person name="Peng D.H."/>
            <person name="Ahmad S."/>
            <person name="Lan S."/>
            <person name="Zhang J.S."/>
            <person name="Tsai W.C."/>
            <person name="Van de Peer Y."/>
            <person name="Liu Z.J."/>
        </authorList>
    </citation>
    <scope>NUCLEOTIDE SEQUENCE</scope>
    <source>
        <strain evidence="3">CP</strain>
    </source>
</reference>
<reference evidence="3" key="2">
    <citation type="submission" date="2023-06" db="EMBL/GenBank/DDBJ databases">
        <authorList>
            <person name="Ma L."/>
            <person name="Liu K.-W."/>
            <person name="Li Z."/>
            <person name="Hsiao Y.-Y."/>
            <person name="Qi Y."/>
            <person name="Fu T."/>
            <person name="Tang G."/>
            <person name="Zhang D."/>
            <person name="Sun W.-H."/>
            <person name="Liu D.-K."/>
            <person name="Li Y."/>
            <person name="Chen G.-Z."/>
            <person name="Liu X.-D."/>
            <person name="Liao X.-Y."/>
            <person name="Jiang Y.-T."/>
            <person name="Yu X."/>
            <person name="Hao Y."/>
            <person name="Huang J."/>
            <person name="Zhao X.-W."/>
            <person name="Ke S."/>
            <person name="Chen Y.-Y."/>
            <person name="Wu W.-L."/>
            <person name="Hsu J.-L."/>
            <person name="Lin Y.-F."/>
            <person name="Huang M.-D."/>
            <person name="Li C.-Y."/>
            <person name="Huang L."/>
            <person name="Wang Z.-W."/>
            <person name="Zhao X."/>
            <person name="Zhong W.-Y."/>
            <person name="Peng D.-H."/>
            <person name="Ahmad S."/>
            <person name="Lan S."/>
            <person name="Zhang J.-S."/>
            <person name="Tsai W.-C."/>
            <person name="Van De Peer Y."/>
            <person name="Liu Z.-J."/>
        </authorList>
    </citation>
    <scope>NUCLEOTIDE SEQUENCE</scope>
    <source>
        <strain evidence="3">CP</strain>
        <tissue evidence="3">Leaves</tissue>
    </source>
</reference>
<feature type="region of interest" description="Disordered" evidence="1">
    <location>
        <begin position="53"/>
        <end position="97"/>
    </location>
</feature>
<feature type="domain" description="DHHA2" evidence="2">
    <location>
        <begin position="335"/>
        <end position="464"/>
    </location>
</feature>
<dbReference type="PANTHER" id="PTHR12112">
    <property type="entry name" value="BNIP - RELATED"/>
    <property type="match status" value="1"/>
</dbReference>
<gene>
    <name evidence="3" type="ORF">QJS10_CPB21g00986</name>
</gene>
<evidence type="ECO:0000313" key="4">
    <source>
        <dbReference type="Proteomes" id="UP001180020"/>
    </source>
</evidence>
<feature type="compositionally biased region" description="Basic and acidic residues" evidence="1">
    <location>
        <begin position="11"/>
        <end position="22"/>
    </location>
</feature>
<proteinExistence type="predicted"/>
<dbReference type="InterPro" id="IPR004097">
    <property type="entry name" value="DHHA2"/>
</dbReference>
<feature type="compositionally biased region" description="Basic residues" evidence="1">
    <location>
        <begin position="1"/>
        <end position="10"/>
    </location>
</feature>
<feature type="compositionally biased region" description="Low complexity" evidence="1">
    <location>
        <begin position="68"/>
        <end position="91"/>
    </location>
</feature>
<dbReference type="EMBL" id="JAUJYO010000021">
    <property type="protein sequence ID" value="KAK1284122.1"/>
    <property type="molecule type" value="Genomic_DNA"/>
</dbReference>
<evidence type="ECO:0000259" key="2">
    <source>
        <dbReference type="Pfam" id="PF02833"/>
    </source>
</evidence>
<keyword evidence="4" id="KW-1185">Reference proteome</keyword>
<dbReference type="GO" id="GO:0004309">
    <property type="term" value="F:exopolyphosphatase activity"/>
    <property type="evidence" value="ECO:0007669"/>
    <property type="project" value="TreeGrafter"/>
</dbReference>
<organism evidence="3 4">
    <name type="scientific">Acorus calamus</name>
    <name type="common">Sweet flag</name>
    <dbReference type="NCBI Taxonomy" id="4465"/>
    <lineage>
        <taxon>Eukaryota</taxon>
        <taxon>Viridiplantae</taxon>
        <taxon>Streptophyta</taxon>
        <taxon>Embryophyta</taxon>
        <taxon>Tracheophyta</taxon>
        <taxon>Spermatophyta</taxon>
        <taxon>Magnoliopsida</taxon>
        <taxon>Liliopsida</taxon>
        <taxon>Acoraceae</taxon>
        <taxon>Acorus</taxon>
    </lineage>
</organism>
<dbReference type="GO" id="GO:0005737">
    <property type="term" value="C:cytoplasm"/>
    <property type="evidence" value="ECO:0007669"/>
    <property type="project" value="InterPro"/>
</dbReference>
<evidence type="ECO:0000313" key="3">
    <source>
        <dbReference type="EMBL" id="KAK1284122.1"/>
    </source>
</evidence>
<accession>A0AAV9C795</accession>
<evidence type="ECO:0000256" key="1">
    <source>
        <dbReference type="SAM" id="MobiDB-lite"/>
    </source>
</evidence>
<dbReference type="Gene3D" id="3.10.310.20">
    <property type="entry name" value="DHHA2 domain"/>
    <property type="match status" value="1"/>
</dbReference>
<comment type="caution">
    <text evidence="3">The sequence shown here is derived from an EMBL/GenBank/DDBJ whole genome shotgun (WGS) entry which is preliminary data.</text>
</comment>
<sequence length="476" mass="53278">MGAPFPRKRDHPNFHGPDREDPTPFPALDILRPRDISTDTKIGISLSDILALDPNHSPTEYGDKSSINRSNFASSLSRSGSRRQWGSSSARLVPPEANDKILEEPETIKVVAPENGTSSKADYKVSLPRSAALFYGSNTSQTDVLDLCESVCRLNRFLKVGKAEVKAGVPGRFLHAVIGQAVADVGSVVSTITYAFFLNEMLEDSKSCTVPIINVKREDLNTHKELMWLLHSCRVDLSYHDTYGNLRLVLLNGDKLPTKQEAFKEALVEIFNCKQEVSPYPLVDALTTGQDCSCCTIVAEKFAETSPETLAGLGFSRLLVSVFLILHYVKYVKHKMFDISDLKIKDILRKEFKKWKRVAGMSSIGISVSQLLSHEVSAAQEVTNFQQSEKLRLLMVVSGYYDSQKNFKREILVSANTAELMKNFLRFFNTSGSHLPLKELYQPDLPEELRAFEIDNMMTSRKAIERLLEEFGGISN</sequence>
<dbReference type="PANTHER" id="PTHR12112:SF52">
    <property type="entry name" value="DHHA2 DOMAIN-CONTAINING PROTEIN"/>
    <property type="match status" value="1"/>
</dbReference>
<dbReference type="Proteomes" id="UP001180020">
    <property type="component" value="Unassembled WGS sequence"/>
</dbReference>
<feature type="region of interest" description="Disordered" evidence="1">
    <location>
        <begin position="1"/>
        <end position="31"/>
    </location>
</feature>
<dbReference type="Pfam" id="PF02833">
    <property type="entry name" value="DHHA2"/>
    <property type="match status" value="1"/>
</dbReference>
<dbReference type="Gene3D" id="3.90.1640.10">
    <property type="entry name" value="inorganic pyrophosphatase (n-terminal core)"/>
    <property type="match status" value="1"/>
</dbReference>